<dbReference type="Gene3D" id="1.25.40.10">
    <property type="entry name" value="Tetratricopeptide repeat domain"/>
    <property type="match status" value="1"/>
</dbReference>
<evidence type="ECO:0000256" key="3">
    <source>
        <dbReference type="ARBA" id="ARBA00023163"/>
    </source>
</evidence>
<dbReference type="GO" id="GO:0006355">
    <property type="term" value="P:regulation of DNA-templated transcription"/>
    <property type="evidence" value="ECO:0007669"/>
    <property type="project" value="InterPro"/>
</dbReference>
<dbReference type="RefSeq" id="WP_234910845.1">
    <property type="nucleotide sequence ID" value="NZ_JACIDV010000001.1"/>
</dbReference>
<feature type="region of interest" description="Disordered" evidence="4">
    <location>
        <begin position="1"/>
        <end position="21"/>
    </location>
</feature>
<protein>
    <submittedName>
        <fullName evidence="6">LuxR family maltose regulon positive regulatory protein</fullName>
    </submittedName>
</protein>
<dbReference type="InterPro" id="IPR000792">
    <property type="entry name" value="Tscrpt_reg_LuxR_C"/>
</dbReference>
<keyword evidence="7" id="KW-1185">Reference proteome</keyword>
<feature type="domain" description="HTH luxR-type" evidence="5">
    <location>
        <begin position="839"/>
        <end position="904"/>
    </location>
</feature>
<dbReference type="SUPFAM" id="SSF46894">
    <property type="entry name" value="C-terminal effector domain of the bipartite response regulators"/>
    <property type="match status" value="1"/>
</dbReference>
<evidence type="ECO:0000313" key="6">
    <source>
        <dbReference type="EMBL" id="MBB3944587.1"/>
    </source>
</evidence>
<dbReference type="InterPro" id="IPR036388">
    <property type="entry name" value="WH-like_DNA-bd_sf"/>
</dbReference>
<evidence type="ECO:0000256" key="2">
    <source>
        <dbReference type="ARBA" id="ARBA00023125"/>
    </source>
</evidence>
<dbReference type="InterPro" id="IPR016032">
    <property type="entry name" value="Sig_transdc_resp-reg_C-effctor"/>
</dbReference>
<dbReference type="AlphaFoldDB" id="A0A7W6G0D7"/>
<dbReference type="Pfam" id="PF00196">
    <property type="entry name" value="GerE"/>
    <property type="match status" value="1"/>
</dbReference>
<dbReference type="PANTHER" id="PTHR44688:SF16">
    <property type="entry name" value="DNA-BINDING TRANSCRIPTIONAL ACTIVATOR DEVR_DOSR"/>
    <property type="match status" value="1"/>
</dbReference>
<dbReference type="SMART" id="SM00421">
    <property type="entry name" value="HTH_LUXR"/>
    <property type="match status" value="1"/>
</dbReference>
<dbReference type="PANTHER" id="PTHR44688">
    <property type="entry name" value="DNA-BINDING TRANSCRIPTIONAL ACTIVATOR DEVR_DOSR"/>
    <property type="match status" value="1"/>
</dbReference>
<dbReference type="GO" id="GO:0003677">
    <property type="term" value="F:DNA binding"/>
    <property type="evidence" value="ECO:0007669"/>
    <property type="project" value="UniProtKB-KW"/>
</dbReference>
<dbReference type="Proteomes" id="UP000565286">
    <property type="component" value="Unassembled WGS sequence"/>
</dbReference>
<dbReference type="SUPFAM" id="SSF52540">
    <property type="entry name" value="P-loop containing nucleoside triphosphate hydrolases"/>
    <property type="match status" value="1"/>
</dbReference>
<reference evidence="6 7" key="1">
    <citation type="submission" date="2020-08" db="EMBL/GenBank/DDBJ databases">
        <title>Genomic Encyclopedia of Type Strains, Phase IV (KMG-IV): sequencing the most valuable type-strain genomes for metagenomic binning, comparative biology and taxonomic classification.</title>
        <authorList>
            <person name="Goeker M."/>
        </authorList>
    </citation>
    <scope>NUCLEOTIDE SEQUENCE [LARGE SCALE GENOMIC DNA]</scope>
    <source>
        <strain evidence="6 7">DSM 26438</strain>
    </source>
</reference>
<dbReference type="SUPFAM" id="SSF48452">
    <property type="entry name" value="TPR-like"/>
    <property type="match status" value="2"/>
</dbReference>
<evidence type="ECO:0000313" key="7">
    <source>
        <dbReference type="Proteomes" id="UP000565286"/>
    </source>
</evidence>
<gene>
    <name evidence="6" type="ORF">GGQ73_000510</name>
</gene>
<dbReference type="GO" id="GO:0016887">
    <property type="term" value="F:ATP hydrolysis activity"/>
    <property type="evidence" value="ECO:0007669"/>
    <property type="project" value="InterPro"/>
</dbReference>
<dbReference type="EMBL" id="JACIDV010000001">
    <property type="protein sequence ID" value="MBB3944587.1"/>
    <property type="molecule type" value="Genomic_DNA"/>
</dbReference>
<dbReference type="Pfam" id="PF13401">
    <property type="entry name" value="AAA_22"/>
    <property type="match status" value="1"/>
</dbReference>
<dbReference type="Gene3D" id="1.10.10.10">
    <property type="entry name" value="Winged helix-like DNA-binding domain superfamily/Winged helix DNA-binding domain"/>
    <property type="match status" value="1"/>
</dbReference>
<dbReference type="PRINTS" id="PR00038">
    <property type="entry name" value="HTHLUXR"/>
</dbReference>
<dbReference type="Gene3D" id="3.40.50.300">
    <property type="entry name" value="P-loop containing nucleotide triphosphate hydrolases"/>
    <property type="match status" value="1"/>
</dbReference>
<accession>A0A7W6G0D7</accession>
<sequence length="909" mass="99824">MQNSGLSEKAQQVKTAAERTKVGSRFRPPRMLFNGIERPYLLSKLLDGLARQIVILRAPPGFGKTALMKAAYDRISAGTLRLPGGCETPIAHCAWLTLSLPQSPEDFVADLRQALDLPRGEETGNALMETMEAVGLRSGVTILFIDNVDDVGGQNRSLEEMVLSAPDNLRIALASLRPAPIPIARLKAAGTLSEISAGDMLFGRSELQRLSARSQTTASIDHLMEVTRGWPALTQLATLPSQGEQGTPLAGQNADMVGFVRETISSQLSPNLCNLLRKMAVFDEFRLDLAADLGAEQLLPDDLAMIETLNPVIEKNAGGWLTLHPVLRSCLAEDTPGAPANNGRTLHRQAAIWFATQGFLEQAVSHAARSGDFRMAEEIIDQAGGVDIFLRAGHKVLEHLIDNFPPEVLHASPGLAVCYAVVLSKRGNATAGRERLDLLKEKDDWSPVALAAVNRNVLDHIDSLIDVYVDRRMNVAQAQRLEQVAAGLPPHATWELAWIHNHLCIVYTRLGDIEAARRTALKALGYYREEKATYAQVFMLVHLGLVGSLAGEFSSALQFCREAEALVESKHWSDRNLLAITRLACADVLYHQGEVQLVEAMLNECMEPLVRGESWVDLYTRLFSLLSRSRLHITGFDSAVAAIDKAEEVAVERAMPRLKVAAGIMRIDLLVRVGMIESAGQAGEKVVAMRAKADPNNWTWREDYDYEIASSRLAIVLGHSQIALDAVETLIRKSSIQGQGYHRLIAEIIAVRAAWKAGQQDKALSYLQSAIALARAHQATQFFIDEGSDFAVILRAIVRRFGLKAFSVDAVEFMSRIVGRDFQRPPKSVTVVQERKDRIPPSAGLLSNRETGVLKLLVDGRSNKEMARALDISEATVKFHLKNIYTKLGVSRRGMAVSLSNQLNLTTQQ</sequence>
<name>A0A7W6G0D7_9HYPH</name>
<evidence type="ECO:0000256" key="1">
    <source>
        <dbReference type="ARBA" id="ARBA00023015"/>
    </source>
</evidence>
<dbReference type="InterPro" id="IPR049945">
    <property type="entry name" value="AAA_22"/>
</dbReference>
<organism evidence="6 7">
    <name type="scientific">Rhizobium skierniewicense</name>
    <dbReference type="NCBI Taxonomy" id="984260"/>
    <lineage>
        <taxon>Bacteria</taxon>
        <taxon>Pseudomonadati</taxon>
        <taxon>Pseudomonadota</taxon>
        <taxon>Alphaproteobacteria</taxon>
        <taxon>Hyphomicrobiales</taxon>
        <taxon>Rhizobiaceae</taxon>
        <taxon>Rhizobium/Agrobacterium group</taxon>
        <taxon>Rhizobium</taxon>
    </lineage>
</organism>
<evidence type="ECO:0000256" key="4">
    <source>
        <dbReference type="SAM" id="MobiDB-lite"/>
    </source>
</evidence>
<keyword evidence="3" id="KW-0804">Transcription</keyword>
<dbReference type="PROSITE" id="PS50043">
    <property type="entry name" value="HTH_LUXR_2"/>
    <property type="match status" value="1"/>
</dbReference>
<dbReference type="InterPro" id="IPR027417">
    <property type="entry name" value="P-loop_NTPase"/>
</dbReference>
<keyword evidence="1" id="KW-0805">Transcription regulation</keyword>
<comment type="caution">
    <text evidence="6">The sequence shown here is derived from an EMBL/GenBank/DDBJ whole genome shotgun (WGS) entry which is preliminary data.</text>
</comment>
<dbReference type="InterPro" id="IPR011990">
    <property type="entry name" value="TPR-like_helical_dom_sf"/>
</dbReference>
<feature type="compositionally biased region" description="Polar residues" evidence="4">
    <location>
        <begin position="1"/>
        <end position="14"/>
    </location>
</feature>
<keyword evidence="2" id="KW-0238">DNA-binding</keyword>
<evidence type="ECO:0000259" key="5">
    <source>
        <dbReference type="PROSITE" id="PS50043"/>
    </source>
</evidence>
<dbReference type="CDD" id="cd06170">
    <property type="entry name" value="LuxR_C_like"/>
    <property type="match status" value="1"/>
</dbReference>
<proteinExistence type="predicted"/>